<sequence length="183" mass="20439">MVFNNILIPSGSPVILRKRLSINGNIGHHITQDWTDKCTLLQEMIELREYIEGSPGTGTGLLKGCAIKSFDYDSLLVQYGEHSICFQAQGKGVSVVCHQSSPHYHLSAALQTYLHKTRSLPLLIQGLCMTKVSLTKFIAGFRSNNGYQIIGINPSYLKLSRGNVYPFINYLLLIKLQHNGKFL</sequence>
<evidence type="ECO:0000313" key="1">
    <source>
        <dbReference type="EnsemblMetazoa" id="Aqu2.1.01860_001"/>
    </source>
</evidence>
<evidence type="ECO:0000313" key="2">
    <source>
        <dbReference type="Proteomes" id="UP000007879"/>
    </source>
</evidence>
<dbReference type="AlphaFoldDB" id="A0A1X7SIB8"/>
<dbReference type="EnsemblMetazoa" id="Aqu2.1.01860_001">
    <property type="protein sequence ID" value="Aqu2.1.01860_001"/>
    <property type="gene ID" value="Aqu2.1.01860"/>
</dbReference>
<reference evidence="1" key="2">
    <citation type="submission" date="2017-05" db="UniProtKB">
        <authorList>
            <consortium name="EnsemblMetazoa"/>
        </authorList>
    </citation>
    <scope>IDENTIFICATION</scope>
</reference>
<name>A0A1X7SIB8_AMPQE</name>
<dbReference type="KEGG" id="aqu:109592947"/>
<dbReference type="InParanoid" id="A0A1X7SIB8"/>
<reference evidence="2" key="1">
    <citation type="journal article" date="2010" name="Nature">
        <title>The Amphimedon queenslandica genome and the evolution of animal complexity.</title>
        <authorList>
            <person name="Srivastava M."/>
            <person name="Simakov O."/>
            <person name="Chapman J."/>
            <person name="Fahey B."/>
            <person name="Gauthier M.E."/>
            <person name="Mitros T."/>
            <person name="Richards G.S."/>
            <person name="Conaco C."/>
            <person name="Dacre M."/>
            <person name="Hellsten U."/>
            <person name="Larroux C."/>
            <person name="Putnam N.H."/>
            <person name="Stanke M."/>
            <person name="Adamska M."/>
            <person name="Darling A."/>
            <person name="Degnan S.M."/>
            <person name="Oakley T.H."/>
            <person name="Plachetzki D.C."/>
            <person name="Zhai Y."/>
            <person name="Adamski M."/>
            <person name="Calcino A."/>
            <person name="Cummins S.F."/>
            <person name="Goodstein D.M."/>
            <person name="Harris C."/>
            <person name="Jackson D.J."/>
            <person name="Leys S.P."/>
            <person name="Shu S."/>
            <person name="Woodcroft B.J."/>
            <person name="Vervoort M."/>
            <person name="Kosik K.S."/>
            <person name="Manning G."/>
            <person name="Degnan B.M."/>
            <person name="Rokhsar D.S."/>
        </authorList>
    </citation>
    <scope>NUCLEOTIDE SEQUENCE [LARGE SCALE GENOMIC DNA]</scope>
</reference>
<keyword evidence="2" id="KW-1185">Reference proteome</keyword>
<organism evidence="1">
    <name type="scientific">Amphimedon queenslandica</name>
    <name type="common">Sponge</name>
    <dbReference type="NCBI Taxonomy" id="400682"/>
    <lineage>
        <taxon>Eukaryota</taxon>
        <taxon>Metazoa</taxon>
        <taxon>Porifera</taxon>
        <taxon>Demospongiae</taxon>
        <taxon>Heteroscleromorpha</taxon>
        <taxon>Haplosclerida</taxon>
        <taxon>Niphatidae</taxon>
        <taxon>Amphimedon</taxon>
    </lineage>
</organism>
<proteinExistence type="predicted"/>
<gene>
    <name evidence="1" type="primary">109592947</name>
</gene>
<protein>
    <submittedName>
        <fullName evidence="1">Uncharacterized protein</fullName>
    </submittedName>
</protein>
<dbReference type="Proteomes" id="UP000007879">
    <property type="component" value="Unassembled WGS sequence"/>
</dbReference>
<accession>A0A1X7SIB8</accession>
<dbReference type="EnsemblMetazoa" id="XM_020008246.1">
    <property type="protein sequence ID" value="XP_019863805.1"/>
    <property type="gene ID" value="LOC109592947"/>
</dbReference>